<evidence type="ECO:0000313" key="2">
    <source>
        <dbReference type="EMBL" id="KYG80399.1"/>
    </source>
</evidence>
<proteinExistence type="predicted"/>
<dbReference type="EMBL" id="LRPB01000047">
    <property type="protein sequence ID" value="KYG80399.1"/>
    <property type="molecule type" value="Genomic_DNA"/>
</dbReference>
<keyword evidence="1" id="KW-0812">Transmembrane</keyword>
<dbReference type="AlphaFoldDB" id="A0A150XNS3"/>
<evidence type="ECO:0000256" key="1">
    <source>
        <dbReference type="SAM" id="Phobius"/>
    </source>
</evidence>
<feature type="transmembrane region" description="Helical" evidence="1">
    <location>
        <begin position="100"/>
        <end position="120"/>
    </location>
</feature>
<keyword evidence="1" id="KW-1133">Transmembrane helix</keyword>
<reference evidence="2 3" key="1">
    <citation type="submission" date="2016-01" db="EMBL/GenBank/DDBJ databases">
        <title>Genome sequencing of Roseivirga seohaensis SW-152.</title>
        <authorList>
            <person name="Selvaratnam C."/>
            <person name="Thevarajoo S."/>
            <person name="Goh K.M."/>
            <person name="Ee R."/>
            <person name="Chan K.-G."/>
            <person name="Chong C.S."/>
        </authorList>
    </citation>
    <scope>NUCLEOTIDE SEQUENCE [LARGE SCALE GENOMIC DNA]</scope>
    <source>
        <strain evidence="2 3">SW-152</strain>
    </source>
</reference>
<dbReference type="Proteomes" id="UP000075663">
    <property type="component" value="Unassembled WGS sequence"/>
</dbReference>
<keyword evidence="1" id="KW-0472">Membrane</keyword>
<name>A0A150XNS3_9BACT</name>
<feature type="transmembrane region" description="Helical" evidence="1">
    <location>
        <begin position="132"/>
        <end position="151"/>
    </location>
</feature>
<accession>A0A150XNS3</accession>
<comment type="caution">
    <text evidence="2">The sequence shown here is derived from an EMBL/GenBank/DDBJ whole genome shotgun (WGS) entry which is preliminary data.</text>
</comment>
<protein>
    <submittedName>
        <fullName evidence="2">Uncharacterized protein</fullName>
    </submittedName>
</protein>
<evidence type="ECO:0000313" key="3">
    <source>
        <dbReference type="Proteomes" id="UP000075663"/>
    </source>
</evidence>
<sequence length="171" mass="19631">MRKKFFTHYDLKELKSQLRLMIEVEAEDNFLTHFRQTMLFKNEEMVSGNIKNDSFKLWIHEQGRLGLTGVFYPVVRGKLNPLSQGTEIKINSKMNSIGRAIFLSITAAMAYGVLQSIVIQENNELQYLIPRALMGMLLLGLMCTVPLVINLKTSGLIKKYLVDELKPSHQR</sequence>
<gene>
    <name evidence="2" type="ORF">AWW67_09475</name>
</gene>
<dbReference type="STRING" id="1914963.AWW67_09475"/>
<dbReference type="RefSeq" id="WP_062302511.1">
    <property type="nucleotide sequence ID" value="NZ_LRPB01000047.1"/>
</dbReference>
<organism evidence="2 3">
    <name type="scientific">Roseivirga seohaensis</name>
    <dbReference type="NCBI Taxonomy" id="1914963"/>
    <lineage>
        <taxon>Bacteria</taxon>
        <taxon>Pseudomonadati</taxon>
        <taxon>Bacteroidota</taxon>
        <taxon>Cytophagia</taxon>
        <taxon>Cytophagales</taxon>
        <taxon>Roseivirgaceae</taxon>
        <taxon>Roseivirga</taxon>
    </lineage>
</organism>